<comment type="caution">
    <text evidence="9">The sequence shown here is derived from an EMBL/GenBank/DDBJ whole genome shotgun (WGS) entry which is preliminary data.</text>
</comment>
<dbReference type="EMBL" id="JRPR02000001">
    <property type="protein sequence ID" value="TLD97395.1"/>
    <property type="molecule type" value="Genomic_DNA"/>
</dbReference>
<feature type="transmembrane region" description="Helical" evidence="8">
    <location>
        <begin position="56"/>
        <end position="75"/>
    </location>
</feature>
<evidence type="ECO:0000256" key="2">
    <source>
        <dbReference type="ARBA" id="ARBA00022475"/>
    </source>
</evidence>
<dbReference type="PANTHER" id="PTHR22926:SF3">
    <property type="entry name" value="UNDECAPRENYL-PHOSPHATE ALPHA-N-ACETYLGLUCOSAMINYL 1-PHOSPHATE TRANSFERASE"/>
    <property type="match status" value="1"/>
</dbReference>
<dbReference type="GO" id="GO:0005886">
    <property type="term" value="C:plasma membrane"/>
    <property type="evidence" value="ECO:0007669"/>
    <property type="project" value="UniProtKB-SubCell"/>
</dbReference>
<dbReference type="AlphaFoldDB" id="A0A4U8TBV4"/>
<dbReference type="Pfam" id="PF00953">
    <property type="entry name" value="Glycos_transf_4"/>
    <property type="match status" value="1"/>
</dbReference>
<keyword evidence="4 8" id="KW-0812">Transmembrane</keyword>
<feature type="transmembrane region" description="Helical" evidence="8">
    <location>
        <begin position="12"/>
        <end position="35"/>
    </location>
</feature>
<feature type="transmembrane region" description="Helical" evidence="8">
    <location>
        <begin position="290"/>
        <end position="309"/>
    </location>
</feature>
<dbReference type="GO" id="GO:0046872">
    <property type="term" value="F:metal ion binding"/>
    <property type="evidence" value="ECO:0007669"/>
    <property type="project" value="UniProtKB-KW"/>
</dbReference>
<feature type="transmembrane region" description="Helical" evidence="8">
    <location>
        <begin position="81"/>
        <end position="98"/>
    </location>
</feature>
<feature type="transmembrane region" description="Helical" evidence="8">
    <location>
        <begin position="162"/>
        <end position="180"/>
    </location>
</feature>
<keyword evidence="7" id="KW-0479">Metal-binding</keyword>
<keyword evidence="6 8" id="KW-0472">Membrane</keyword>
<comment type="subcellular location">
    <subcellularLocation>
        <location evidence="1">Cell membrane</location>
        <topology evidence="1">Multi-pass membrane protein</topology>
    </subcellularLocation>
</comment>
<feature type="transmembrane region" description="Helical" evidence="8">
    <location>
        <begin position="130"/>
        <end position="150"/>
    </location>
</feature>
<evidence type="ECO:0000256" key="7">
    <source>
        <dbReference type="PIRSR" id="PIRSR600715-1"/>
    </source>
</evidence>
<keyword evidence="7" id="KW-0460">Magnesium</keyword>
<feature type="transmembrane region" description="Helical" evidence="8">
    <location>
        <begin position="242"/>
        <end position="261"/>
    </location>
</feature>
<feature type="transmembrane region" description="Helical" evidence="8">
    <location>
        <begin position="105"/>
        <end position="124"/>
    </location>
</feature>
<dbReference type="GO" id="GO:0009103">
    <property type="term" value="P:lipopolysaccharide biosynthetic process"/>
    <property type="evidence" value="ECO:0007669"/>
    <property type="project" value="TreeGrafter"/>
</dbReference>
<dbReference type="PANTHER" id="PTHR22926">
    <property type="entry name" value="PHOSPHO-N-ACETYLMURAMOYL-PENTAPEPTIDE-TRANSFERASE"/>
    <property type="match status" value="1"/>
</dbReference>
<dbReference type="GO" id="GO:0016780">
    <property type="term" value="F:phosphotransferase activity, for other substituted phosphate groups"/>
    <property type="evidence" value="ECO:0007669"/>
    <property type="project" value="InterPro"/>
</dbReference>
<evidence type="ECO:0000256" key="4">
    <source>
        <dbReference type="ARBA" id="ARBA00022692"/>
    </source>
</evidence>
<evidence type="ECO:0000313" key="9">
    <source>
        <dbReference type="EMBL" id="TLD97395.1"/>
    </source>
</evidence>
<evidence type="ECO:0000256" key="3">
    <source>
        <dbReference type="ARBA" id="ARBA00022679"/>
    </source>
</evidence>
<protein>
    <submittedName>
        <fullName evidence="9">Undecaprenyl/decaprenyl-phosphate alpha-N-acetylglucosaminyl 1-phosphate transferase</fullName>
    </submittedName>
</protein>
<gene>
    <name evidence="9" type="ORF">LS71_001190</name>
</gene>
<evidence type="ECO:0000313" key="10">
    <source>
        <dbReference type="Proteomes" id="UP000029733"/>
    </source>
</evidence>
<feature type="binding site" evidence="7">
    <location>
        <position position="215"/>
    </location>
    <ligand>
        <name>Mg(2+)</name>
        <dbReference type="ChEBI" id="CHEBI:18420"/>
    </ligand>
</feature>
<name>A0A4U8TBV4_9HELI</name>
<dbReference type="GO" id="GO:0044038">
    <property type="term" value="P:cell wall macromolecule biosynthetic process"/>
    <property type="evidence" value="ECO:0007669"/>
    <property type="project" value="TreeGrafter"/>
</dbReference>
<evidence type="ECO:0000256" key="1">
    <source>
        <dbReference type="ARBA" id="ARBA00004651"/>
    </source>
</evidence>
<dbReference type="RefSeq" id="WP_138109783.1">
    <property type="nucleotide sequence ID" value="NZ_JRPR02000001.1"/>
</dbReference>
<dbReference type="OrthoDB" id="9783652at2"/>
<dbReference type="STRING" id="1677920.LS71_02490"/>
<proteinExistence type="predicted"/>
<reference evidence="9 10" key="1">
    <citation type="journal article" date="2014" name="Genome Announc.">
        <title>Draft genome sequences of eight enterohepatic helicobacter species isolated from both laboratory and wild rodents.</title>
        <authorList>
            <person name="Sheh A."/>
            <person name="Shen Z."/>
            <person name="Fox J.G."/>
        </authorList>
    </citation>
    <scope>NUCLEOTIDE SEQUENCE [LARGE SCALE GENOMIC DNA]</scope>
    <source>
        <strain evidence="9 10">MIT 09-6949</strain>
    </source>
</reference>
<dbReference type="InterPro" id="IPR000715">
    <property type="entry name" value="Glycosyl_transferase_4"/>
</dbReference>
<organism evidence="9 10">
    <name type="scientific">Helicobacter jaachi</name>
    <dbReference type="NCBI Taxonomy" id="1677920"/>
    <lineage>
        <taxon>Bacteria</taxon>
        <taxon>Pseudomonadati</taxon>
        <taxon>Campylobacterota</taxon>
        <taxon>Epsilonproteobacteria</taxon>
        <taxon>Campylobacterales</taxon>
        <taxon>Helicobacteraceae</taxon>
        <taxon>Helicobacter</taxon>
    </lineage>
</organism>
<keyword evidence="10" id="KW-1185">Reference proteome</keyword>
<keyword evidence="2" id="KW-1003">Cell membrane</keyword>
<sequence>MQTLGLPSLAYTYFAISFIISFVLCVGIIFLTKYFKIFMDSGTSHKPQRFHTRATPRAGGIGIFVAFCVMCAHLYDESAIIILGCGVIFASGLIEDFSGQLSPKVRLVMQCIAAFGLCALLDVMLRDLSIGVMLPYVIALCFSTFALVGVSNAINIIDGFNGLASGVCMLVLAGIVYVAYDVGDMQIYYCALAILGAILGFFVCNFPFGRIFLGDGGAYFLGFILGFLLMCLTQRHSEAVSAFFGLSIMIYPIYEVVFSIWRRKRFGANATKPDSLHLHTLIFRVLKRNAMTSSTLLMLYMPFVCFSIIFYANTGALMCEIAVFTLLYTLVYKQLKAKTH</sequence>
<evidence type="ECO:0000256" key="8">
    <source>
        <dbReference type="SAM" id="Phobius"/>
    </source>
</evidence>
<dbReference type="Proteomes" id="UP000029733">
    <property type="component" value="Unassembled WGS sequence"/>
</dbReference>
<dbReference type="CDD" id="cd06853">
    <property type="entry name" value="GT_WecA_like"/>
    <property type="match status" value="1"/>
</dbReference>
<feature type="transmembrane region" description="Helical" evidence="8">
    <location>
        <begin position="218"/>
        <end position="236"/>
    </location>
</feature>
<accession>A0A4U8TBV4</accession>
<keyword evidence="5 8" id="KW-1133">Transmembrane helix</keyword>
<evidence type="ECO:0000256" key="6">
    <source>
        <dbReference type="ARBA" id="ARBA00023136"/>
    </source>
</evidence>
<comment type="cofactor">
    <cofactor evidence="7">
        <name>Mg(2+)</name>
        <dbReference type="ChEBI" id="CHEBI:18420"/>
    </cofactor>
</comment>
<dbReference type="GO" id="GO:0071555">
    <property type="term" value="P:cell wall organization"/>
    <property type="evidence" value="ECO:0007669"/>
    <property type="project" value="TreeGrafter"/>
</dbReference>
<feature type="transmembrane region" description="Helical" evidence="8">
    <location>
        <begin position="186"/>
        <end position="206"/>
    </location>
</feature>
<keyword evidence="3 9" id="KW-0808">Transferase</keyword>
<evidence type="ECO:0000256" key="5">
    <source>
        <dbReference type="ARBA" id="ARBA00022989"/>
    </source>
</evidence>
<feature type="binding site" evidence="7">
    <location>
        <position position="155"/>
    </location>
    <ligand>
        <name>Mg(2+)</name>
        <dbReference type="ChEBI" id="CHEBI:18420"/>
    </ligand>
</feature>